<sequence>MIRFTNLRYVSASGTDAPVELSHPDNPLTGETARARAVSDARNRAIVWEYAGTTHEFRPKYGWAALDPLTDLLVVVVGTSDLPSPDNAVVINPDGGVDHQIKSPGVVELAEGGNPPERYPVEGMSDVYVDENQQVVIGLNYCREWVERRLYDVAKREWGPRVVTYRK</sequence>
<name>A0ABT2D1B8_9BURK</name>
<evidence type="ECO:0000313" key="1">
    <source>
        <dbReference type="EMBL" id="MCS0659830.1"/>
    </source>
</evidence>
<organism evidence="1 2">
    <name type="scientific">Massilia terrae</name>
    <dbReference type="NCBI Taxonomy" id="1811224"/>
    <lineage>
        <taxon>Bacteria</taxon>
        <taxon>Pseudomonadati</taxon>
        <taxon>Pseudomonadota</taxon>
        <taxon>Betaproteobacteria</taxon>
        <taxon>Burkholderiales</taxon>
        <taxon>Oxalobacteraceae</taxon>
        <taxon>Telluria group</taxon>
        <taxon>Massilia</taxon>
    </lineage>
</organism>
<protein>
    <submittedName>
        <fullName evidence="1">Uncharacterized protein</fullName>
    </submittedName>
</protein>
<keyword evidence="2" id="KW-1185">Reference proteome</keyword>
<dbReference type="EMBL" id="JANUGU010000006">
    <property type="protein sequence ID" value="MCS0659830.1"/>
    <property type="molecule type" value="Genomic_DNA"/>
</dbReference>
<reference evidence="1 2" key="1">
    <citation type="submission" date="2022-08" db="EMBL/GenBank/DDBJ databases">
        <title>Reclassification of Massilia species as members of the genera Telluria, Duganella, Pseudoduganella, Mokoshia gen. nov. and Zemynaea gen. nov. using orthogonal and non-orthogonal genome-based approaches.</title>
        <authorList>
            <person name="Bowman J.P."/>
        </authorList>
    </citation>
    <scope>NUCLEOTIDE SEQUENCE [LARGE SCALE GENOMIC DNA]</scope>
    <source>
        <strain evidence="1 2">JCM 31606</strain>
    </source>
</reference>
<evidence type="ECO:0000313" key="2">
    <source>
        <dbReference type="Proteomes" id="UP001204621"/>
    </source>
</evidence>
<accession>A0ABT2D1B8</accession>
<proteinExistence type="predicted"/>
<gene>
    <name evidence="1" type="ORF">NX778_17290</name>
</gene>
<dbReference type="RefSeq" id="WP_258813024.1">
    <property type="nucleotide sequence ID" value="NZ_JANUGU010000006.1"/>
</dbReference>
<dbReference type="Proteomes" id="UP001204621">
    <property type="component" value="Unassembled WGS sequence"/>
</dbReference>
<comment type="caution">
    <text evidence="1">The sequence shown here is derived from an EMBL/GenBank/DDBJ whole genome shotgun (WGS) entry which is preliminary data.</text>
</comment>